<evidence type="ECO:0000313" key="2">
    <source>
        <dbReference type="Proteomes" id="UP000814033"/>
    </source>
</evidence>
<sequence>MQHSPVFLRLRTIAFSLTTFICFVWIILLSILLSLRWDISSPSERSFIGLFLVVDTITVIVLPLLILTRFRTWLDSARLLLLLVCHMGLAVAFAVWTPSIPCPNQTSDDRGVCQVLNVYINMASWVPPALLITYGICLAVYTWRYASVPRTEDTIDDEEAVKSGRGHGSLPIMPPPLSASWPNSMADFVMAPPSLGSAQSPPSSHRPSLVSSKDVVDEKGSRKSSRKSTRLSKRLPDHFF</sequence>
<proteinExistence type="predicted"/>
<protein>
    <submittedName>
        <fullName evidence="1">Uncharacterized protein</fullName>
    </submittedName>
</protein>
<comment type="caution">
    <text evidence="1">The sequence shown here is derived from an EMBL/GenBank/DDBJ whole genome shotgun (WGS) entry which is preliminary data.</text>
</comment>
<reference evidence="1" key="1">
    <citation type="submission" date="2021-02" db="EMBL/GenBank/DDBJ databases">
        <authorList>
            <consortium name="DOE Joint Genome Institute"/>
            <person name="Ahrendt S."/>
            <person name="Looney B.P."/>
            <person name="Miyauchi S."/>
            <person name="Morin E."/>
            <person name="Drula E."/>
            <person name="Courty P.E."/>
            <person name="Chicoki N."/>
            <person name="Fauchery L."/>
            <person name="Kohler A."/>
            <person name="Kuo A."/>
            <person name="Labutti K."/>
            <person name="Pangilinan J."/>
            <person name="Lipzen A."/>
            <person name="Riley R."/>
            <person name="Andreopoulos W."/>
            <person name="He G."/>
            <person name="Johnson J."/>
            <person name="Barry K.W."/>
            <person name="Grigoriev I.V."/>
            <person name="Nagy L."/>
            <person name="Hibbett D."/>
            <person name="Henrissat B."/>
            <person name="Matheny P.B."/>
            <person name="Labbe J."/>
            <person name="Martin F."/>
        </authorList>
    </citation>
    <scope>NUCLEOTIDE SEQUENCE</scope>
    <source>
        <strain evidence="1">FP105234-sp</strain>
    </source>
</reference>
<dbReference type="EMBL" id="MU275838">
    <property type="protein sequence ID" value="KAI0054001.1"/>
    <property type="molecule type" value="Genomic_DNA"/>
</dbReference>
<gene>
    <name evidence="1" type="ORF">FA95DRAFT_1600502</name>
</gene>
<dbReference type="Proteomes" id="UP000814033">
    <property type="component" value="Unassembled WGS sequence"/>
</dbReference>
<evidence type="ECO:0000313" key="1">
    <source>
        <dbReference type="EMBL" id="KAI0054001.1"/>
    </source>
</evidence>
<reference evidence="1" key="2">
    <citation type="journal article" date="2022" name="New Phytol.">
        <title>Evolutionary transition to the ectomycorrhizal habit in the genomes of a hyperdiverse lineage of mushroom-forming fungi.</title>
        <authorList>
            <person name="Looney B."/>
            <person name="Miyauchi S."/>
            <person name="Morin E."/>
            <person name="Drula E."/>
            <person name="Courty P.E."/>
            <person name="Kohler A."/>
            <person name="Kuo A."/>
            <person name="LaButti K."/>
            <person name="Pangilinan J."/>
            <person name="Lipzen A."/>
            <person name="Riley R."/>
            <person name="Andreopoulos W."/>
            <person name="He G."/>
            <person name="Johnson J."/>
            <person name="Nolan M."/>
            <person name="Tritt A."/>
            <person name="Barry K.W."/>
            <person name="Grigoriev I.V."/>
            <person name="Nagy L.G."/>
            <person name="Hibbett D."/>
            <person name="Henrissat B."/>
            <person name="Matheny P.B."/>
            <person name="Labbe J."/>
            <person name="Martin F.M."/>
        </authorList>
    </citation>
    <scope>NUCLEOTIDE SEQUENCE</scope>
    <source>
        <strain evidence="1">FP105234-sp</strain>
    </source>
</reference>
<organism evidence="1 2">
    <name type="scientific">Auriscalpium vulgare</name>
    <dbReference type="NCBI Taxonomy" id="40419"/>
    <lineage>
        <taxon>Eukaryota</taxon>
        <taxon>Fungi</taxon>
        <taxon>Dikarya</taxon>
        <taxon>Basidiomycota</taxon>
        <taxon>Agaricomycotina</taxon>
        <taxon>Agaricomycetes</taxon>
        <taxon>Russulales</taxon>
        <taxon>Auriscalpiaceae</taxon>
        <taxon>Auriscalpium</taxon>
    </lineage>
</organism>
<keyword evidence="2" id="KW-1185">Reference proteome</keyword>
<accession>A0ACB8SE44</accession>
<name>A0ACB8SE44_9AGAM</name>